<gene>
    <name evidence="1" type="ORF">GMARGA_LOCUS28523</name>
</gene>
<proteinExistence type="predicted"/>
<feature type="non-terminal residue" evidence="1">
    <location>
        <position position="1"/>
    </location>
</feature>
<feature type="non-terminal residue" evidence="1">
    <location>
        <position position="44"/>
    </location>
</feature>
<accession>A0ABN7WA76</accession>
<evidence type="ECO:0000313" key="2">
    <source>
        <dbReference type="Proteomes" id="UP000789901"/>
    </source>
</evidence>
<name>A0ABN7WA76_GIGMA</name>
<dbReference type="EMBL" id="CAJVQB010036604">
    <property type="protein sequence ID" value="CAG8824213.1"/>
    <property type="molecule type" value="Genomic_DNA"/>
</dbReference>
<keyword evidence="2" id="KW-1185">Reference proteome</keyword>
<comment type="caution">
    <text evidence="1">The sequence shown here is derived from an EMBL/GenBank/DDBJ whole genome shotgun (WGS) entry which is preliminary data.</text>
</comment>
<protein>
    <submittedName>
        <fullName evidence="1">31527_t:CDS:1</fullName>
    </submittedName>
</protein>
<organism evidence="1 2">
    <name type="scientific">Gigaspora margarita</name>
    <dbReference type="NCBI Taxonomy" id="4874"/>
    <lineage>
        <taxon>Eukaryota</taxon>
        <taxon>Fungi</taxon>
        <taxon>Fungi incertae sedis</taxon>
        <taxon>Mucoromycota</taxon>
        <taxon>Glomeromycotina</taxon>
        <taxon>Glomeromycetes</taxon>
        <taxon>Diversisporales</taxon>
        <taxon>Gigasporaceae</taxon>
        <taxon>Gigaspora</taxon>
    </lineage>
</organism>
<reference evidence="1 2" key="1">
    <citation type="submission" date="2021-06" db="EMBL/GenBank/DDBJ databases">
        <authorList>
            <person name="Kallberg Y."/>
            <person name="Tangrot J."/>
            <person name="Rosling A."/>
        </authorList>
    </citation>
    <scope>NUCLEOTIDE SEQUENCE [LARGE SCALE GENOMIC DNA]</scope>
    <source>
        <strain evidence="1 2">120-4 pot B 10/14</strain>
    </source>
</reference>
<sequence>VALKSSSSDFLQEVAYHKLVADSDSQIVNCRGISQNHEIGDYLM</sequence>
<dbReference type="Proteomes" id="UP000789901">
    <property type="component" value="Unassembled WGS sequence"/>
</dbReference>
<evidence type="ECO:0000313" key="1">
    <source>
        <dbReference type="EMBL" id="CAG8824213.1"/>
    </source>
</evidence>